<name>A0A918SR46_9ACTN</name>
<reference evidence="2" key="1">
    <citation type="journal article" date="2014" name="Int. J. Syst. Evol. Microbiol.">
        <title>Complete genome sequence of Corynebacterium casei LMG S-19264T (=DSM 44701T), isolated from a smear-ripened cheese.</title>
        <authorList>
            <consortium name="US DOE Joint Genome Institute (JGI-PGF)"/>
            <person name="Walter F."/>
            <person name="Albersmeier A."/>
            <person name="Kalinowski J."/>
            <person name="Ruckert C."/>
        </authorList>
    </citation>
    <scope>NUCLEOTIDE SEQUENCE</scope>
    <source>
        <strain evidence="2">JCM 4518</strain>
    </source>
</reference>
<dbReference type="AlphaFoldDB" id="A0A918SR46"/>
<dbReference type="Proteomes" id="UP000644020">
    <property type="component" value="Unassembled WGS sequence"/>
</dbReference>
<evidence type="ECO:0000313" key="2">
    <source>
        <dbReference type="EMBL" id="GHA65167.1"/>
    </source>
</evidence>
<dbReference type="EMBL" id="BMUL01000001">
    <property type="protein sequence ID" value="GHA65167.1"/>
    <property type="molecule type" value="Genomic_DNA"/>
</dbReference>
<evidence type="ECO:0000256" key="1">
    <source>
        <dbReference type="SAM" id="MobiDB-lite"/>
    </source>
</evidence>
<accession>A0A918SR46</accession>
<organism evidence="2 3">
    <name type="scientific">Streptomyces termitum</name>
    <dbReference type="NCBI Taxonomy" id="67368"/>
    <lineage>
        <taxon>Bacteria</taxon>
        <taxon>Bacillati</taxon>
        <taxon>Actinomycetota</taxon>
        <taxon>Actinomycetes</taxon>
        <taxon>Kitasatosporales</taxon>
        <taxon>Streptomycetaceae</taxon>
        <taxon>Streptomyces</taxon>
    </lineage>
</organism>
<evidence type="ECO:0000313" key="3">
    <source>
        <dbReference type="Proteomes" id="UP000644020"/>
    </source>
</evidence>
<comment type="caution">
    <text evidence="2">The sequence shown here is derived from an EMBL/GenBank/DDBJ whole genome shotgun (WGS) entry which is preliminary data.</text>
</comment>
<protein>
    <submittedName>
        <fullName evidence="2">Uncharacterized protein</fullName>
    </submittedName>
</protein>
<feature type="region of interest" description="Disordered" evidence="1">
    <location>
        <begin position="1"/>
        <end position="29"/>
    </location>
</feature>
<proteinExistence type="predicted"/>
<reference evidence="2" key="2">
    <citation type="submission" date="2020-09" db="EMBL/GenBank/DDBJ databases">
        <authorList>
            <person name="Sun Q."/>
            <person name="Ohkuma M."/>
        </authorList>
    </citation>
    <scope>NUCLEOTIDE SEQUENCE</scope>
    <source>
        <strain evidence="2">JCM 4518</strain>
    </source>
</reference>
<sequence>MSGAAVAPVGAAEAGAAPARAPTTRAEAPARAESLAESFMWGLRIPNWGWDGTCESLAPWVARGVELYGWCP</sequence>
<gene>
    <name evidence="2" type="ORF">GCM10010305_03490</name>
</gene>
<keyword evidence="3" id="KW-1185">Reference proteome</keyword>